<dbReference type="InterPro" id="IPR018247">
    <property type="entry name" value="EF_Hand_1_Ca_BS"/>
</dbReference>
<feature type="transmembrane region" description="Helical" evidence="6">
    <location>
        <begin position="1446"/>
        <end position="1466"/>
    </location>
</feature>
<dbReference type="PROSITE" id="PS50222">
    <property type="entry name" value="EF_HAND_2"/>
    <property type="match status" value="2"/>
</dbReference>
<keyword evidence="2 6" id="KW-0812">Transmembrane</keyword>
<dbReference type="GO" id="GO:0016020">
    <property type="term" value="C:membrane"/>
    <property type="evidence" value="ECO:0007669"/>
    <property type="project" value="UniProtKB-SubCell"/>
</dbReference>
<comment type="subcellular location">
    <subcellularLocation>
        <location evidence="1">Membrane</location>
        <topology evidence="1">Multi-pass membrane protein</topology>
    </subcellularLocation>
</comment>
<dbReference type="EMBL" id="LSRX01001413">
    <property type="protein sequence ID" value="OLP80126.1"/>
    <property type="molecule type" value="Genomic_DNA"/>
</dbReference>
<feature type="transmembrane region" description="Helical" evidence="6">
    <location>
        <begin position="1472"/>
        <end position="1492"/>
    </location>
</feature>
<feature type="domain" description="EF-hand" evidence="7">
    <location>
        <begin position="236"/>
        <end position="271"/>
    </location>
</feature>
<evidence type="ECO:0000259" key="7">
    <source>
        <dbReference type="PROSITE" id="PS50222"/>
    </source>
</evidence>
<dbReference type="GO" id="GO:0005509">
    <property type="term" value="F:calcium ion binding"/>
    <property type="evidence" value="ECO:0007669"/>
    <property type="project" value="InterPro"/>
</dbReference>
<feature type="transmembrane region" description="Helical" evidence="6">
    <location>
        <begin position="724"/>
        <end position="746"/>
    </location>
</feature>
<reference evidence="8 9" key="1">
    <citation type="submission" date="2016-02" db="EMBL/GenBank/DDBJ databases">
        <title>Genome analysis of coral dinoflagellate symbionts highlights evolutionary adaptations to a symbiotic lifestyle.</title>
        <authorList>
            <person name="Aranda M."/>
            <person name="Li Y."/>
            <person name="Liew Y.J."/>
            <person name="Baumgarten S."/>
            <person name="Simakov O."/>
            <person name="Wilson M."/>
            <person name="Piel J."/>
            <person name="Ashoor H."/>
            <person name="Bougouffa S."/>
            <person name="Bajic V.B."/>
            <person name="Ryu T."/>
            <person name="Ravasi T."/>
            <person name="Bayer T."/>
            <person name="Micklem G."/>
            <person name="Kim H."/>
            <person name="Bhak J."/>
            <person name="Lajeunesse T.C."/>
            <person name="Voolstra C.R."/>
        </authorList>
    </citation>
    <scope>NUCLEOTIDE SEQUENCE [LARGE SCALE GENOMIC DNA]</scope>
    <source>
        <strain evidence="8 9">CCMP2467</strain>
    </source>
</reference>
<dbReference type="InterPro" id="IPR011992">
    <property type="entry name" value="EF-hand-dom_pair"/>
</dbReference>
<dbReference type="SUPFAM" id="SSF47473">
    <property type="entry name" value="EF-hand"/>
    <property type="match status" value="1"/>
</dbReference>
<dbReference type="SMART" id="SM00054">
    <property type="entry name" value="EFh"/>
    <property type="match status" value="2"/>
</dbReference>
<dbReference type="InterPro" id="IPR002048">
    <property type="entry name" value="EF_hand_dom"/>
</dbReference>
<dbReference type="Pfam" id="PF13499">
    <property type="entry name" value="EF-hand_7"/>
    <property type="match status" value="1"/>
</dbReference>
<accession>A0A1Q9CB25</accession>
<dbReference type="PROSITE" id="PS00018">
    <property type="entry name" value="EF_HAND_1"/>
    <property type="match status" value="1"/>
</dbReference>
<feature type="domain" description="EF-hand" evidence="7">
    <location>
        <begin position="272"/>
        <end position="307"/>
    </location>
</feature>
<evidence type="ECO:0000256" key="1">
    <source>
        <dbReference type="ARBA" id="ARBA00004141"/>
    </source>
</evidence>
<gene>
    <name evidence="8" type="primary">PKD2</name>
    <name evidence="8" type="ORF">AK812_SmicGene39499</name>
</gene>
<dbReference type="Proteomes" id="UP000186817">
    <property type="component" value="Unassembled WGS sequence"/>
</dbReference>
<comment type="caution">
    <text evidence="8">The sequence shown here is derived from an EMBL/GenBank/DDBJ whole genome shotgun (WGS) entry which is preliminary data.</text>
</comment>
<keyword evidence="9" id="KW-1185">Reference proteome</keyword>
<organism evidence="8 9">
    <name type="scientific">Symbiodinium microadriaticum</name>
    <name type="common">Dinoflagellate</name>
    <name type="synonym">Zooxanthella microadriatica</name>
    <dbReference type="NCBI Taxonomy" id="2951"/>
    <lineage>
        <taxon>Eukaryota</taxon>
        <taxon>Sar</taxon>
        <taxon>Alveolata</taxon>
        <taxon>Dinophyceae</taxon>
        <taxon>Suessiales</taxon>
        <taxon>Symbiodiniaceae</taxon>
        <taxon>Symbiodinium</taxon>
    </lineage>
</organism>
<name>A0A1Q9CB25_SYMMI</name>
<dbReference type="PANTHER" id="PTHR10877">
    <property type="entry name" value="POLYCYSTIN FAMILY MEMBER"/>
    <property type="match status" value="1"/>
</dbReference>
<keyword evidence="5 6" id="KW-0472">Membrane</keyword>
<keyword evidence="3" id="KW-0106">Calcium</keyword>
<evidence type="ECO:0000256" key="2">
    <source>
        <dbReference type="ARBA" id="ARBA00022692"/>
    </source>
</evidence>
<evidence type="ECO:0000256" key="4">
    <source>
        <dbReference type="ARBA" id="ARBA00022989"/>
    </source>
</evidence>
<dbReference type="PANTHER" id="PTHR10877:SF183">
    <property type="entry name" value="AT14535P-RELATED"/>
    <property type="match status" value="1"/>
</dbReference>
<evidence type="ECO:0000256" key="5">
    <source>
        <dbReference type="ARBA" id="ARBA00023136"/>
    </source>
</evidence>
<evidence type="ECO:0000256" key="3">
    <source>
        <dbReference type="ARBA" id="ARBA00022837"/>
    </source>
</evidence>
<sequence length="2303" mass="258543">MWWLLGTGSVRSQRTRLCLLCAGLHHYATLKLPACFSFLCTLHLTSCWRQFRARLRPLSLSHVRWQPFQNTDSWNVEWKTSSESCSDMYDDDMDTRGRLRDIRAYSKLVAANMVQAGDTLPTRVNFSTMRPEPGATAEMRCALAREGVGGPPAISVLVERQRRMQKASMSVCCMSRVAAYTVKASDVQEEPVEAMEPLPTDLFQNLSAEELVEARREKLQHLALWPKLNSGKLYQVTVADVHELFAIFDVEGSGEISMEELMEIKKVQGLTLSKEDIAALGRDADKDGSGLISVNELYKAFIQGEVAYNLIKKSINEENDVQHLAEGECLIDDLIEWMRQEYDINADLWSLPQTLLLFCVFLYTGSAHLPMRSGWEIAENYPASAVFGYYRLSWLYDRLSLYDFLATTWIAQHLNQDLALYPPGRYFGRNQVIGGFRFRRFYTTPQNCSMPEYLERVYYPFPQRLTVQCFKLSSESYEDRWVLYHERSDSVKRTMDEWTYSNWLDDNTTALNIDSVLLNPVLGTYTFEQLTFRFENNGFTKHVQFAETFLSEPYKDLSGLVPDVLFMLILMRILYSEIKELLPALSIGFDGIMNYLQFWNIVDWLAIFWGAICAGLWVVFCIHLSMVQPRIEQLPLRQMDQIVYANNTYMQRWEVNIMMPRPEYEALLESMMQACQDASIWHEAVRMLCVLYLFVLMMKFFKSFKANAQLDVVITTLSGSVKDVSHFAIVFLTIFLCYAWSGHIFFGKSTEGCSTMLGAIFWRWSSGVGVGDMEDLDLLGRILGYTYTLSYEFLVLNLLFGILFGLIFESYGRTQKEAGNPISVVEQIRRAVKEMRKKKDFLDEWYTINRLIDDDMPAHPAEVVTVKSLVEAFQADNMTKVNAEYIISHVREYQTSKTSEVEVSLLDALRLVARTRTSSLRSIQVTESLLSMLKAESQKPQEMRFRCIMAGFDPDAPGEMQEFLRVQALQALEDDNPLPGQVQPVVQTTAANIQHHSESKATVNSHSIDGTKEEPVEVVDRSEQQAKEQQLLATLDRLAGIAQESQAEDRSTVSQTLKEMQSYQEQSANFNKDQQAVRKDLNAHCNKAQEGASQLADRFQSTDLHTLQDLPERINRLAQLARASRKAVESGKPGFGSDPLKRLEMSITMLADRCRKYTEEVEAQNDLKAMLRRVTENLEVDPTTGGLMLLGLHCFSFQNSAMAALKAEGLTGDVEKQLPRPSSISLSPELSIALRCIATCNNSEGLPMDLIKICKRDRPQWLMLTKRGCSLSGLGADVMSIWRLVGFVDRDKLHKAFKGIRSERTAAEVLKLTDCGSLYLVETGAVRFQVGDEKQISVQGRGQFINGAGFLRLLAEGKVFKQRLGAGGLALRPKAARQQGYDVHGYSGLPPVIYVDFRGPPQQPEEYSGPDDITMAFFNTCPYSCRMSSDPPMAQGWLSLAARARVVAATVVMLVVMLVVVVVVVVVVMVVVMLVVVVVVVVVVVIMDYLAVTVNSDNTRLSQLRNAYYKVRSDVVAEFMANNYSLEKFSWNVCGNVEDDDMQVVLMNMGRLVDFSAQNFQPSLMEVPFIVNDALSKTQPHVEAQFGTTSNSNFPKIMSDATALEESLAELGRVLAYPDFVDPVHEALKLSNKGSLVAIQHSLAAWTRVRKDIEGSGALSCDDGLGLTAQDVKEWIQDSDAEGIGEDHKSTECSLTELLDWLKFEYATCLFDKKSNLWSLPETLLLFFAFVLASAVHLGVFEAFRPTSADHRAQSLDETLFRQSCDFLAYDMVDRETFWIWMERGFLRNIFRHDLFSFVRQYQYGENYGEEPPASQQAAWCNDPWGHACSRWHVPVGMSSGQEKVDCTAFFAKQGKCVMAKPGGTASQYPPTCGEGCGVHLEPGSDSMGNPLPLNESADWCTKPWSYVNPCECTASDMALALTTYFDLELCYSYSNLQRVRGHRHLHAAVTITDTSDQPDELAILALHKRPAGHRQDVGKTSAECHGTLGAEQVGVTSSTLYYSYANCKSVDTFTPAGSSVDIAPLQVAPSLLCAHLPWPALQAIYPTCHQQGPPRPEDWFLDLQIFTYNAHQVVFTMQNMRLEWSTAGYLIQRPGLSAVAVLSKKRDVDRAETVNVSRTGRMRESFYAAPYYNLALVLPDLMFLTLLTSILYSELKEAIPAAMNGLDGIKDYLKFWNVVDWINVTVGIGKMRYKWRGIAISVLFQVFTNRTYLSYEGGGTVGGEGGGGGEGGEGGVVAGGKGGEGGEGTLTTAQDNAPLVRISTPSLIDKTLYLGKEFEMKMNDVFTVAEETAYLYMLPGCN</sequence>
<protein>
    <submittedName>
        <fullName evidence="8">Polycystin-2</fullName>
    </submittedName>
</protein>
<dbReference type="OrthoDB" id="444119at2759"/>
<dbReference type="Pfam" id="PF08016">
    <property type="entry name" value="PKD_channel"/>
    <property type="match status" value="1"/>
</dbReference>
<keyword evidence="4 6" id="KW-1133">Transmembrane helix</keyword>
<feature type="transmembrane region" description="Helical" evidence="6">
    <location>
        <begin position="791"/>
        <end position="808"/>
    </location>
</feature>
<evidence type="ECO:0000256" key="6">
    <source>
        <dbReference type="SAM" id="Phobius"/>
    </source>
</evidence>
<dbReference type="Gene3D" id="1.10.238.10">
    <property type="entry name" value="EF-hand"/>
    <property type="match status" value="1"/>
</dbReference>
<proteinExistence type="predicted"/>
<feature type="transmembrane region" description="Helical" evidence="6">
    <location>
        <begin position="684"/>
        <end position="704"/>
    </location>
</feature>
<dbReference type="CDD" id="cd00051">
    <property type="entry name" value="EFh"/>
    <property type="match status" value="1"/>
</dbReference>
<dbReference type="InterPro" id="IPR051223">
    <property type="entry name" value="Polycystin"/>
</dbReference>
<feature type="transmembrane region" description="Helical" evidence="6">
    <location>
        <begin position="604"/>
        <end position="627"/>
    </location>
</feature>
<evidence type="ECO:0000313" key="9">
    <source>
        <dbReference type="Proteomes" id="UP000186817"/>
    </source>
</evidence>
<dbReference type="InterPro" id="IPR013122">
    <property type="entry name" value="PKD1_2_channel"/>
</dbReference>
<evidence type="ECO:0000313" key="8">
    <source>
        <dbReference type="EMBL" id="OLP80126.1"/>
    </source>
</evidence>